<protein>
    <submittedName>
        <fullName evidence="1">Uncharacterized protein</fullName>
    </submittedName>
</protein>
<proteinExistence type="predicted"/>
<evidence type="ECO:0000313" key="2">
    <source>
        <dbReference type="Proteomes" id="UP000007110"/>
    </source>
</evidence>
<name>A0A7M7LL01_STRPU</name>
<keyword evidence="2" id="KW-1185">Reference proteome</keyword>
<dbReference type="KEGG" id="spu:100889549"/>
<dbReference type="RefSeq" id="XP_003723451.1">
    <property type="nucleotide sequence ID" value="XM_003723403.3"/>
</dbReference>
<sequence>MKMPEEAEQEEQPEMEACMSYLNRRKPRKFLMDFSYMDMVWSEDTKLIIRAGDYPPVVIDSPSRLVSMGQFEKGGFRSCDTCELKADRGYLLWTNPRGSIEVRFKYGTQGDDFNCYIDPQHQGVRIYENRGYKKTQIIDGKKPISASVDPHHIKSPVRPGENNFEFRSMSGEVRLEFEVIRDADFPKPKAFKFNYVLAL</sequence>
<dbReference type="AlphaFoldDB" id="A0A7M7LL01"/>
<dbReference type="EnsemblMetazoa" id="XM_003723403">
    <property type="protein sequence ID" value="XP_003723451"/>
    <property type="gene ID" value="LOC100889549"/>
</dbReference>
<dbReference type="OMA" id="EMEACMS"/>
<dbReference type="InParanoid" id="A0A7M7LL01"/>
<reference evidence="1" key="2">
    <citation type="submission" date="2021-01" db="UniProtKB">
        <authorList>
            <consortium name="EnsemblMetazoa"/>
        </authorList>
    </citation>
    <scope>IDENTIFICATION</scope>
</reference>
<reference evidence="2" key="1">
    <citation type="submission" date="2015-02" db="EMBL/GenBank/DDBJ databases">
        <title>Genome sequencing for Strongylocentrotus purpuratus.</title>
        <authorList>
            <person name="Murali S."/>
            <person name="Liu Y."/>
            <person name="Vee V."/>
            <person name="English A."/>
            <person name="Wang M."/>
            <person name="Skinner E."/>
            <person name="Han Y."/>
            <person name="Muzny D.M."/>
            <person name="Worley K.C."/>
            <person name="Gibbs R.A."/>
        </authorList>
    </citation>
    <scope>NUCLEOTIDE SEQUENCE</scope>
</reference>
<dbReference type="GeneID" id="100889549"/>
<dbReference type="OrthoDB" id="10011873at2759"/>
<evidence type="ECO:0000313" key="1">
    <source>
        <dbReference type="EnsemblMetazoa" id="XP_003723451"/>
    </source>
</evidence>
<dbReference type="Proteomes" id="UP000007110">
    <property type="component" value="Unassembled WGS sequence"/>
</dbReference>
<accession>A0A7M7LL01</accession>
<organism evidence="1 2">
    <name type="scientific">Strongylocentrotus purpuratus</name>
    <name type="common">Purple sea urchin</name>
    <dbReference type="NCBI Taxonomy" id="7668"/>
    <lineage>
        <taxon>Eukaryota</taxon>
        <taxon>Metazoa</taxon>
        <taxon>Echinodermata</taxon>
        <taxon>Eleutherozoa</taxon>
        <taxon>Echinozoa</taxon>
        <taxon>Echinoidea</taxon>
        <taxon>Euechinoidea</taxon>
        <taxon>Echinacea</taxon>
        <taxon>Camarodonta</taxon>
        <taxon>Echinidea</taxon>
        <taxon>Strongylocentrotidae</taxon>
        <taxon>Strongylocentrotus</taxon>
    </lineage>
</organism>